<dbReference type="Gene3D" id="1.10.357.50">
    <property type="match status" value="1"/>
</dbReference>
<dbReference type="InterPro" id="IPR014770">
    <property type="entry name" value="Munc13_1"/>
</dbReference>
<dbReference type="SUPFAM" id="SSF49562">
    <property type="entry name" value="C2 domain (Calcium/lipid-binding domain, CaLB)"/>
    <property type="match status" value="1"/>
</dbReference>
<keyword evidence="9" id="KW-0472">Membrane</keyword>
<keyword evidence="17" id="KW-1185">Reference proteome</keyword>
<dbReference type="Pfam" id="PF06292">
    <property type="entry name" value="MUN"/>
    <property type="match status" value="1"/>
</dbReference>
<evidence type="ECO:0000313" key="16">
    <source>
        <dbReference type="EMBL" id="CAK8689069.1"/>
    </source>
</evidence>
<keyword evidence="3" id="KW-0268">Exocytosis</keyword>
<evidence type="ECO:0000256" key="5">
    <source>
        <dbReference type="ARBA" id="ARBA00022837"/>
    </source>
</evidence>
<dbReference type="InterPro" id="IPR001849">
    <property type="entry name" value="PH_domain"/>
</dbReference>
<dbReference type="CDD" id="cd01234">
    <property type="entry name" value="PH_CADPS"/>
    <property type="match status" value="1"/>
</dbReference>
<feature type="compositionally biased region" description="Polar residues" evidence="12">
    <location>
        <begin position="1291"/>
        <end position="1303"/>
    </location>
</feature>
<keyword evidence="5" id="KW-0106">Calcium</keyword>
<evidence type="ECO:0000256" key="7">
    <source>
        <dbReference type="ARBA" id="ARBA00023018"/>
    </source>
</evidence>
<dbReference type="Gene3D" id="2.30.29.30">
    <property type="entry name" value="Pleckstrin-homology domain (PH domain)/Phosphotyrosine-binding domain (PTB)"/>
    <property type="match status" value="1"/>
</dbReference>
<feature type="domain" description="MHD1" evidence="15">
    <location>
        <begin position="895"/>
        <end position="1025"/>
    </location>
</feature>
<dbReference type="InterPro" id="IPR057457">
    <property type="entry name" value="CAPS_C2"/>
</dbReference>
<dbReference type="EMBL" id="CAWYQH010000108">
    <property type="protein sequence ID" value="CAK8689069.1"/>
    <property type="molecule type" value="Genomic_DNA"/>
</dbReference>
<evidence type="ECO:0000256" key="6">
    <source>
        <dbReference type="ARBA" id="ARBA00022927"/>
    </source>
</evidence>
<dbReference type="Proteomes" id="UP001642483">
    <property type="component" value="Unassembled WGS sequence"/>
</dbReference>
<evidence type="ECO:0000259" key="15">
    <source>
        <dbReference type="PROSITE" id="PS51258"/>
    </source>
</evidence>
<evidence type="ECO:0000256" key="3">
    <source>
        <dbReference type="ARBA" id="ARBA00022483"/>
    </source>
</evidence>
<keyword evidence="6" id="KW-0653">Protein transport</keyword>
<evidence type="ECO:0000256" key="9">
    <source>
        <dbReference type="ARBA" id="ARBA00023136"/>
    </source>
</evidence>
<evidence type="ECO:0000256" key="1">
    <source>
        <dbReference type="ARBA" id="ARBA00004156"/>
    </source>
</evidence>
<dbReference type="SUPFAM" id="SSF50729">
    <property type="entry name" value="PH domain-like"/>
    <property type="match status" value="1"/>
</dbReference>
<comment type="subcellular location">
    <subcellularLocation>
        <location evidence="1">Cytoplasmic vesicle membrane</location>
    </subcellularLocation>
    <subcellularLocation>
        <location evidence="11">Synapse</location>
    </subcellularLocation>
</comment>
<feature type="domain" description="PH" evidence="13">
    <location>
        <begin position="494"/>
        <end position="597"/>
    </location>
</feature>
<dbReference type="PANTHER" id="PTHR12166">
    <property type="entry name" value="CALCIUM-DEPENDENT SECRETION ACTIVATOR"/>
    <property type="match status" value="1"/>
</dbReference>
<name>A0ABP0GEK0_CLALP</name>
<keyword evidence="2" id="KW-0813">Transport</keyword>
<evidence type="ECO:0000313" key="17">
    <source>
        <dbReference type="Proteomes" id="UP001642483"/>
    </source>
</evidence>
<feature type="compositionally biased region" description="Low complexity" evidence="12">
    <location>
        <begin position="1265"/>
        <end position="1277"/>
    </location>
</feature>
<dbReference type="PANTHER" id="PTHR12166:SF8">
    <property type="entry name" value="CALCIUM-DEPENDENT SECRETION ACTIVATOR"/>
    <property type="match status" value="1"/>
</dbReference>
<evidence type="ECO:0000259" key="14">
    <source>
        <dbReference type="PROSITE" id="PS50004"/>
    </source>
</evidence>
<keyword evidence="8" id="KW-0446">Lipid-binding</keyword>
<evidence type="ECO:0000256" key="4">
    <source>
        <dbReference type="ARBA" id="ARBA00022723"/>
    </source>
</evidence>
<feature type="region of interest" description="Disordered" evidence="12">
    <location>
        <begin position="1"/>
        <end position="78"/>
    </location>
</feature>
<feature type="compositionally biased region" description="Acidic residues" evidence="12">
    <location>
        <begin position="1"/>
        <end position="17"/>
    </location>
</feature>
<proteinExistence type="predicted"/>
<comment type="caution">
    <text evidence="16">The sequence shown here is derived from an EMBL/GenBank/DDBJ whole genome shotgun (WGS) entry which is preliminary data.</text>
</comment>
<dbReference type="SMART" id="SM01145">
    <property type="entry name" value="DUF1041"/>
    <property type="match status" value="1"/>
</dbReference>
<keyword evidence="4" id="KW-0479">Metal-binding</keyword>
<feature type="compositionally biased region" description="Polar residues" evidence="12">
    <location>
        <begin position="19"/>
        <end position="67"/>
    </location>
</feature>
<dbReference type="SMART" id="SM00233">
    <property type="entry name" value="PH"/>
    <property type="match status" value="1"/>
</dbReference>
<accession>A0ABP0GEK0</accession>
<evidence type="ECO:0000256" key="2">
    <source>
        <dbReference type="ARBA" id="ARBA00022448"/>
    </source>
</evidence>
<dbReference type="PROSITE" id="PS50003">
    <property type="entry name" value="PH_DOMAIN"/>
    <property type="match status" value="1"/>
</dbReference>
<dbReference type="InterPro" id="IPR035892">
    <property type="entry name" value="C2_domain_sf"/>
</dbReference>
<sequence length="1315" mass="150338">MMCPSSDEDDDVEDAIDETSSSTIASQNQKNPTRSPSRTADLYSVNSNPESTQSSLREASPSPSITSEEVDAKARQHEEEERRMKLQLYVFVIRCISYPFNAKQPTDMAKRQTKVNKQQLQTIKERFALFVKGGTQISADGAYCNAVSNYFEVFVKSDRVARMVQSGGCSANDFREVFKNNIEQRVKDLPEIEGVSKETVLASWMVKFDAIYRGEEDQRRPGSRLPPSAASELMLSKEQLYEMFQNILGIKKFEHQLLYNACQLDSPDEQAAAIRRELDGRKNAAEKIEARRRFPKFYRLKEESEESLQRQYSDELASQVGLLMSNLESLPVSRGSNDRSYPLRVFRPISVLNQPADDDVSLSKADVVLQFTLEVVVIEVQGIKSLASNRIVYCTMEADGGEKLQTDQAEASNPIWDTQGDFTTTHPLPLVKVKLYAENTSMLSIDDKELGKLTLHPTPNNPKTPEWHPMAVPKNSPDQQIKIKLSIRMDRPLNMKHCGYLWAQGRSVWKKWKKRYFILVQVSQYNFAMCSYQEKKSEPNEMMQLDGFTVDYTVPELDHEGGRAFFNAVKEGDLVTFASNDEQDRILWVQAMYRATGQSHKPVPPTQVQKLEKGKRGQLDGGKHKQLDAPVSQFYADRARKHGMDNFIAADPCKYDHSSLFELLQRLTLDHRLTDSYSCMGWFSPGQVFVLDEYCARYGVRGCHRHLCYMADLLERARSGLMIDPTLLHYSFAFCASHVCGNRPDGLFTVTLDEKQRFDEMREQLKAHLMHQIAHFRYCFPFGRPHGHLKSTLSLLERAMMEDIVTPIPEEQVRAAIKKSLQDAAMVNYTRVSQNAKIEENMKEDPTKQLNALTQLVELCIDVLKQNEEHHYEAFAWFSDLMKEHAEVFWSLFAVDMDNVLSQQPPDTWDGFTLYHQLNRYLKDDAILKSGKFHHHVQRTFAPLVIRYIDLMESSIAQTIHRALGKEGYASNNPINVADDVICKLEALQKFIKDLDWQDPVFANHLEHRLKLLSSDMIESIASRIFQRFTAILEACRVSLEFQVTPQLVTFINAVIHCSKQLNRICASGIDASGKEHLYHEQVNKDLESVKEKMKTAMGVKLTKVLEIVLNKLSRYDEGSFTASLLTMTKPGMELADSFRLFTDSNLEILLSNISDELLASSFLASWYDLSVKQIAAWLAERDDSRLHLYQFKILIRLFKKLFYDFSLHGVSKLDTTAYENVHERLSLEELKIASTNGPLDDDFSMRELFEIPANDKDKPKTPTNVNSNLQQNQIQISDKDKSKSSTKSSPNLQQKQIQISNKGKSKFRTKANPN</sequence>
<dbReference type="PROSITE" id="PS50004">
    <property type="entry name" value="C2"/>
    <property type="match status" value="1"/>
</dbReference>
<keyword evidence="10" id="KW-0968">Cytoplasmic vesicle</keyword>
<evidence type="ECO:0000256" key="10">
    <source>
        <dbReference type="ARBA" id="ARBA00023329"/>
    </source>
</evidence>
<reference evidence="16 17" key="1">
    <citation type="submission" date="2024-02" db="EMBL/GenBank/DDBJ databases">
        <authorList>
            <person name="Daric V."/>
            <person name="Darras S."/>
        </authorList>
    </citation>
    <scope>NUCLEOTIDE SEQUENCE [LARGE SCALE GENOMIC DNA]</scope>
</reference>
<organism evidence="16 17">
    <name type="scientific">Clavelina lepadiformis</name>
    <name type="common">Light-bulb sea squirt</name>
    <name type="synonym">Ascidia lepadiformis</name>
    <dbReference type="NCBI Taxonomy" id="159417"/>
    <lineage>
        <taxon>Eukaryota</taxon>
        <taxon>Metazoa</taxon>
        <taxon>Chordata</taxon>
        <taxon>Tunicata</taxon>
        <taxon>Ascidiacea</taxon>
        <taxon>Aplousobranchia</taxon>
        <taxon>Clavelinidae</taxon>
        <taxon>Clavelina</taxon>
    </lineage>
</organism>
<dbReference type="InterPro" id="IPR011993">
    <property type="entry name" value="PH-like_dom_sf"/>
</dbReference>
<gene>
    <name evidence="16" type="ORF">CVLEPA_LOCUS21050</name>
</gene>
<evidence type="ECO:0000256" key="11">
    <source>
        <dbReference type="ARBA" id="ARBA00034103"/>
    </source>
</evidence>
<dbReference type="Pfam" id="PF25341">
    <property type="entry name" value="C2_CAPS"/>
    <property type="match status" value="1"/>
</dbReference>
<feature type="domain" description="C2" evidence="14">
    <location>
        <begin position="354"/>
        <end position="468"/>
    </location>
</feature>
<evidence type="ECO:0000256" key="12">
    <source>
        <dbReference type="SAM" id="MobiDB-lite"/>
    </source>
</evidence>
<evidence type="ECO:0000259" key="13">
    <source>
        <dbReference type="PROSITE" id="PS50003"/>
    </source>
</evidence>
<dbReference type="Pfam" id="PF00169">
    <property type="entry name" value="PH"/>
    <property type="match status" value="1"/>
</dbReference>
<evidence type="ECO:0008006" key="18">
    <source>
        <dbReference type="Google" id="ProtNLM"/>
    </source>
</evidence>
<feature type="region of interest" description="Disordered" evidence="12">
    <location>
        <begin position="1254"/>
        <end position="1315"/>
    </location>
</feature>
<dbReference type="InterPro" id="IPR033227">
    <property type="entry name" value="CAPS"/>
</dbReference>
<feature type="compositionally biased region" description="Basic residues" evidence="12">
    <location>
        <begin position="1304"/>
        <end position="1315"/>
    </location>
</feature>
<keyword evidence="7" id="KW-0770">Synapse</keyword>
<dbReference type="InterPro" id="IPR000008">
    <property type="entry name" value="C2_dom"/>
</dbReference>
<dbReference type="InterPro" id="IPR010439">
    <property type="entry name" value="MUN_dom"/>
</dbReference>
<dbReference type="SMART" id="SM00239">
    <property type="entry name" value="C2"/>
    <property type="match status" value="1"/>
</dbReference>
<protein>
    <recommendedName>
        <fullName evidence="18">Calcium-dependent secretion activator 1</fullName>
    </recommendedName>
</protein>
<dbReference type="PROSITE" id="PS51258">
    <property type="entry name" value="MHD1"/>
    <property type="match status" value="1"/>
</dbReference>
<evidence type="ECO:0000256" key="8">
    <source>
        <dbReference type="ARBA" id="ARBA00023121"/>
    </source>
</evidence>